<keyword evidence="2" id="KW-1185">Reference proteome</keyword>
<dbReference type="Proteomes" id="UP000324222">
    <property type="component" value="Unassembled WGS sequence"/>
</dbReference>
<proteinExistence type="predicted"/>
<dbReference type="AlphaFoldDB" id="A0A5B7D9U9"/>
<evidence type="ECO:0000313" key="1">
    <source>
        <dbReference type="EMBL" id="MPC18081.1"/>
    </source>
</evidence>
<reference evidence="1 2" key="1">
    <citation type="submission" date="2019-05" db="EMBL/GenBank/DDBJ databases">
        <title>Another draft genome of Portunus trituberculatus and its Hox gene families provides insights of decapod evolution.</title>
        <authorList>
            <person name="Jeong J.-H."/>
            <person name="Song I."/>
            <person name="Kim S."/>
            <person name="Choi T."/>
            <person name="Kim D."/>
            <person name="Ryu S."/>
            <person name="Kim W."/>
        </authorList>
    </citation>
    <scope>NUCLEOTIDE SEQUENCE [LARGE SCALE GENOMIC DNA]</scope>
    <source>
        <tissue evidence="1">Muscle</tissue>
    </source>
</reference>
<accession>A0A5B7D9U9</accession>
<gene>
    <name evidence="1" type="ORF">E2C01_010954</name>
</gene>
<name>A0A5B7D9U9_PORTR</name>
<dbReference type="EMBL" id="VSRR010000645">
    <property type="protein sequence ID" value="MPC18081.1"/>
    <property type="molecule type" value="Genomic_DNA"/>
</dbReference>
<sequence length="99" mass="10181">MLGGGRQGGGLVWQGRKGGARLQWCGGRAVRGGACRGASVELTRAAWLEWQGRRGRSGTPLARAPSSIRAGLGEKCVLSDLCGVCVVAMATARAEVSAQ</sequence>
<evidence type="ECO:0000313" key="2">
    <source>
        <dbReference type="Proteomes" id="UP000324222"/>
    </source>
</evidence>
<organism evidence="1 2">
    <name type="scientific">Portunus trituberculatus</name>
    <name type="common">Swimming crab</name>
    <name type="synonym">Neptunus trituberculatus</name>
    <dbReference type="NCBI Taxonomy" id="210409"/>
    <lineage>
        <taxon>Eukaryota</taxon>
        <taxon>Metazoa</taxon>
        <taxon>Ecdysozoa</taxon>
        <taxon>Arthropoda</taxon>
        <taxon>Crustacea</taxon>
        <taxon>Multicrustacea</taxon>
        <taxon>Malacostraca</taxon>
        <taxon>Eumalacostraca</taxon>
        <taxon>Eucarida</taxon>
        <taxon>Decapoda</taxon>
        <taxon>Pleocyemata</taxon>
        <taxon>Brachyura</taxon>
        <taxon>Eubrachyura</taxon>
        <taxon>Portunoidea</taxon>
        <taxon>Portunidae</taxon>
        <taxon>Portuninae</taxon>
        <taxon>Portunus</taxon>
    </lineage>
</organism>
<protein>
    <submittedName>
        <fullName evidence="1">Uncharacterized protein</fullName>
    </submittedName>
</protein>
<comment type="caution">
    <text evidence="1">The sequence shown here is derived from an EMBL/GenBank/DDBJ whole genome shotgun (WGS) entry which is preliminary data.</text>
</comment>